<accession>A0AAN4ZKQ6</accession>
<feature type="non-terminal residue" evidence="10">
    <location>
        <position position="1"/>
    </location>
</feature>
<keyword evidence="11" id="KW-1185">Reference proteome</keyword>
<comment type="caution">
    <text evidence="10">The sequence shown here is derived from an EMBL/GenBank/DDBJ whole genome shotgun (WGS) entry which is preliminary data.</text>
</comment>
<organism evidence="10 11">
    <name type="scientific">Pristionchus mayeri</name>
    <dbReference type="NCBI Taxonomy" id="1317129"/>
    <lineage>
        <taxon>Eukaryota</taxon>
        <taxon>Metazoa</taxon>
        <taxon>Ecdysozoa</taxon>
        <taxon>Nematoda</taxon>
        <taxon>Chromadorea</taxon>
        <taxon>Rhabditida</taxon>
        <taxon>Rhabditina</taxon>
        <taxon>Diplogasteromorpha</taxon>
        <taxon>Diplogasteroidea</taxon>
        <taxon>Neodiplogasteridae</taxon>
        <taxon>Pristionchus</taxon>
    </lineage>
</organism>
<dbReference type="Pfam" id="PF13912">
    <property type="entry name" value="zf-C2H2_6"/>
    <property type="match status" value="1"/>
</dbReference>
<comment type="subcellular location">
    <subcellularLocation>
        <location evidence="1">Nucleus</location>
    </subcellularLocation>
</comment>
<dbReference type="SUPFAM" id="SSF57667">
    <property type="entry name" value="beta-beta-alpha zinc fingers"/>
    <property type="match status" value="2"/>
</dbReference>
<keyword evidence="2" id="KW-0479">Metal-binding</keyword>
<evidence type="ECO:0000313" key="10">
    <source>
        <dbReference type="EMBL" id="GMR40183.1"/>
    </source>
</evidence>
<dbReference type="PANTHER" id="PTHR24379">
    <property type="entry name" value="KRAB AND ZINC FINGER DOMAIN-CONTAINING"/>
    <property type="match status" value="1"/>
</dbReference>
<dbReference type="SMART" id="SM00355">
    <property type="entry name" value="ZnF_C2H2"/>
    <property type="match status" value="4"/>
</dbReference>
<dbReference type="FunFam" id="3.30.160.60:FF:001450">
    <property type="entry name" value="zinc finger protein 774"/>
    <property type="match status" value="1"/>
</dbReference>
<evidence type="ECO:0000259" key="9">
    <source>
        <dbReference type="PROSITE" id="PS50157"/>
    </source>
</evidence>
<feature type="domain" description="C2H2-type" evidence="9">
    <location>
        <begin position="42"/>
        <end position="64"/>
    </location>
</feature>
<keyword evidence="7" id="KW-0539">Nucleus</keyword>
<evidence type="ECO:0000313" key="11">
    <source>
        <dbReference type="Proteomes" id="UP001328107"/>
    </source>
</evidence>
<keyword evidence="6" id="KW-0238">DNA-binding</keyword>
<gene>
    <name evidence="10" type="ORF">PMAYCL1PPCAC_10378</name>
</gene>
<dbReference type="GO" id="GO:0008270">
    <property type="term" value="F:zinc ion binding"/>
    <property type="evidence" value="ECO:0007669"/>
    <property type="project" value="UniProtKB-KW"/>
</dbReference>
<dbReference type="InterPro" id="IPR013087">
    <property type="entry name" value="Znf_C2H2_type"/>
</dbReference>
<protein>
    <recommendedName>
        <fullName evidence="9">C2H2-type domain-containing protein</fullName>
    </recommendedName>
</protein>
<evidence type="ECO:0000256" key="6">
    <source>
        <dbReference type="ARBA" id="ARBA00023125"/>
    </source>
</evidence>
<dbReference type="InterPro" id="IPR036236">
    <property type="entry name" value="Znf_C2H2_sf"/>
</dbReference>
<proteinExistence type="predicted"/>
<dbReference type="Pfam" id="PF00096">
    <property type="entry name" value="zf-C2H2"/>
    <property type="match status" value="1"/>
</dbReference>
<dbReference type="Proteomes" id="UP001328107">
    <property type="component" value="Unassembled WGS sequence"/>
</dbReference>
<dbReference type="PROSITE" id="PS00028">
    <property type="entry name" value="ZINC_FINGER_C2H2_1"/>
    <property type="match status" value="3"/>
</dbReference>
<feature type="domain" description="C2H2-type" evidence="9">
    <location>
        <begin position="77"/>
        <end position="105"/>
    </location>
</feature>
<dbReference type="AlphaFoldDB" id="A0AAN4ZKQ6"/>
<evidence type="ECO:0000256" key="8">
    <source>
        <dbReference type="PROSITE-ProRule" id="PRU00042"/>
    </source>
</evidence>
<evidence type="ECO:0000256" key="1">
    <source>
        <dbReference type="ARBA" id="ARBA00004123"/>
    </source>
</evidence>
<dbReference type="GO" id="GO:0005634">
    <property type="term" value="C:nucleus"/>
    <property type="evidence" value="ECO:0007669"/>
    <property type="project" value="UniProtKB-SubCell"/>
</dbReference>
<feature type="domain" description="C2H2-type" evidence="9">
    <location>
        <begin position="14"/>
        <end position="41"/>
    </location>
</feature>
<sequence length="126" mass="14760">DEADPQQAALKRRFKCILCGNSFRQAAYLKYHMNTHTGNYGHKCDICSTGFDTPYKLSKHMERHRRGANILENNNTKRCTQCPKKYLSAKRLEMHVKQCHEGDIECDLCDQKFERVQNLNLHRGMK</sequence>
<name>A0AAN4ZKQ6_9BILA</name>
<keyword evidence="3" id="KW-0677">Repeat</keyword>
<dbReference type="Gene3D" id="3.30.160.60">
    <property type="entry name" value="Classic Zinc Finger"/>
    <property type="match status" value="2"/>
</dbReference>
<keyword evidence="5" id="KW-0862">Zinc</keyword>
<keyword evidence="4 8" id="KW-0863">Zinc-finger</keyword>
<evidence type="ECO:0000256" key="4">
    <source>
        <dbReference type="ARBA" id="ARBA00022771"/>
    </source>
</evidence>
<evidence type="ECO:0000256" key="3">
    <source>
        <dbReference type="ARBA" id="ARBA00022737"/>
    </source>
</evidence>
<feature type="non-terminal residue" evidence="10">
    <location>
        <position position="126"/>
    </location>
</feature>
<dbReference type="EMBL" id="BTRK01000003">
    <property type="protein sequence ID" value="GMR40183.1"/>
    <property type="molecule type" value="Genomic_DNA"/>
</dbReference>
<evidence type="ECO:0000256" key="2">
    <source>
        <dbReference type="ARBA" id="ARBA00022723"/>
    </source>
</evidence>
<evidence type="ECO:0000256" key="7">
    <source>
        <dbReference type="ARBA" id="ARBA00023242"/>
    </source>
</evidence>
<evidence type="ECO:0000256" key="5">
    <source>
        <dbReference type="ARBA" id="ARBA00022833"/>
    </source>
</evidence>
<dbReference type="PANTHER" id="PTHR24379:SF121">
    <property type="entry name" value="C2H2-TYPE DOMAIN-CONTAINING PROTEIN"/>
    <property type="match status" value="1"/>
</dbReference>
<dbReference type="Pfam" id="PF13894">
    <property type="entry name" value="zf-C2H2_4"/>
    <property type="match status" value="1"/>
</dbReference>
<reference evidence="11" key="1">
    <citation type="submission" date="2022-10" db="EMBL/GenBank/DDBJ databases">
        <title>Genome assembly of Pristionchus species.</title>
        <authorList>
            <person name="Yoshida K."/>
            <person name="Sommer R.J."/>
        </authorList>
    </citation>
    <scope>NUCLEOTIDE SEQUENCE [LARGE SCALE GENOMIC DNA]</scope>
    <source>
        <strain evidence="11">RS5460</strain>
    </source>
</reference>
<dbReference type="GO" id="GO:0003677">
    <property type="term" value="F:DNA binding"/>
    <property type="evidence" value="ECO:0007669"/>
    <property type="project" value="UniProtKB-KW"/>
</dbReference>
<dbReference type="PROSITE" id="PS50157">
    <property type="entry name" value="ZINC_FINGER_C2H2_2"/>
    <property type="match status" value="3"/>
</dbReference>